<reference evidence="2" key="1">
    <citation type="submission" date="2020-10" db="EMBL/GenBank/DDBJ databases">
        <authorList>
            <person name="Gilroy R."/>
        </authorList>
    </citation>
    <scope>NUCLEOTIDE SEQUENCE</scope>
    <source>
        <strain evidence="2">ChiW17-6978</strain>
    </source>
</reference>
<dbReference type="Pfam" id="PF14606">
    <property type="entry name" value="Lipase_GDSL_3"/>
    <property type="match status" value="1"/>
</dbReference>
<dbReference type="InterPro" id="IPR036514">
    <property type="entry name" value="SGNH_hydro_sf"/>
</dbReference>
<dbReference type="InterPro" id="IPR013830">
    <property type="entry name" value="SGNH_hydro"/>
</dbReference>
<dbReference type="EMBL" id="DVLF01000006">
    <property type="protein sequence ID" value="HIT49417.1"/>
    <property type="molecule type" value="Genomic_DNA"/>
</dbReference>
<accession>A0A9D1GPQ5</accession>
<gene>
    <name evidence="2" type="ORF">IAD46_00145</name>
</gene>
<evidence type="ECO:0000313" key="3">
    <source>
        <dbReference type="Proteomes" id="UP000886758"/>
    </source>
</evidence>
<organism evidence="2 3">
    <name type="scientific">Candidatus Pelethenecus faecipullorum</name>
    <dbReference type="NCBI Taxonomy" id="2840900"/>
    <lineage>
        <taxon>Bacteria</taxon>
        <taxon>Bacillati</taxon>
        <taxon>Mycoplasmatota</taxon>
        <taxon>Mollicutes</taxon>
        <taxon>Candidatus Pelethenecus</taxon>
    </lineage>
</organism>
<sequence length="321" mass="36943">MIKDNIYFHNVEEITKDGKLLRFNEKLINNLGCDTHQRGRFYGYRAIGSELRFKTDAGFFDITLLSYKESSRVYVFYGDYMDKAYTLKEGVISTLHIEIPEKIYLNYDVLPKKNFNPRVIRIIIGYPGYVSYLGLNAFSHKIELPNEYDMPKKKLLIYGSSISHGSEALEYINSYAFILSRMLGIDVLNKSIPGSCQAEIGMTDYLSQIKCDAAFIEFGVNVLQLYNKEMYKEHLDYLLSKIKVKKYLTSVLDNGSILNSNSTELTHLNEFRQYARLLNNVVYINERDLLPEFSSLTADLLHPSDFGQMQIALGLAKNIEI</sequence>
<reference evidence="2" key="2">
    <citation type="journal article" date="2021" name="PeerJ">
        <title>Extensive microbial diversity within the chicken gut microbiome revealed by metagenomics and culture.</title>
        <authorList>
            <person name="Gilroy R."/>
            <person name="Ravi A."/>
            <person name="Getino M."/>
            <person name="Pursley I."/>
            <person name="Horton D.L."/>
            <person name="Alikhan N.F."/>
            <person name="Baker D."/>
            <person name="Gharbi K."/>
            <person name="Hall N."/>
            <person name="Watson M."/>
            <person name="Adriaenssens E.M."/>
            <person name="Foster-Nyarko E."/>
            <person name="Jarju S."/>
            <person name="Secka A."/>
            <person name="Antonio M."/>
            <person name="Oren A."/>
            <person name="Chaudhuri R.R."/>
            <person name="La Ragione R."/>
            <person name="Hildebrand F."/>
            <person name="Pallen M.J."/>
        </authorList>
    </citation>
    <scope>NUCLEOTIDE SEQUENCE</scope>
    <source>
        <strain evidence="2">ChiW17-6978</strain>
    </source>
</reference>
<feature type="domain" description="SGNH hydrolase-type esterase" evidence="1">
    <location>
        <begin position="152"/>
        <end position="317"/>
    </location>
</feature>
<dbReference type="SUPFAM" id="SSF52266">
    <property type="entry name" value="SGNH hydrolase"/>
    <property type="match status" value="1"/>
</dbReference>
<protein>
    <recommendedName>
        <fullName evidence="1">SGNH hydrolase-type esterase domain-containing protein</fullName>
    </recommendedName>
</protein>
<evidence type="ECO:0000313" key="2">
    <source>
        <dbReference type="EMBL" id="HIT49417.1"/>
    </source>
</evidence>
<evidence type="ECO:0000259" key="1">
    <source>
        <dbReference type="Pfam" id="PF14606"/>
    </source>
</evidence>
<name>A0A9D1GPQ5_9MOLU</name>
<dbReference type="Gene3D" id="3.40.50.1110">
    <property type="entry name" value="SGNH hydrolase"/>
    <property type="match status" value="1"/>
</dbReference>
<dbReference type="Proteomes" id="UP000886758">
    <property type="component" value="Unassembled WGS sequence"/>
</dbReference>
<dbReference type="AlphaFoldDB" id="A0A9D1GPQ5"/>
<comment type="caution">
    <text evidence="2">The sequence shown here is derived from an EMBL/GenBank/DDBJ whole genome shotgun (WGS) entry which is preliminary data.</text>
</comment>
<proteinExistence type="predicted"/>